<dbReference type="InterPro" id="IPR013939">
    <property type="entry name" value="Regulatory_Dfp1/Him1"/>
</dbReference>
<dbReference type="PANTHER" id="PTHR15375">
    <property type="entry name" value="ACTIVATOR OF S-PHASE KINASE-RELATED"/>
    <property type="match status" value="1"/>
</dbReference>
<reference evidence="7" key="3">
    <citation type="submission" date="2020-10" db="EMBL/GenBank/DDBJ databases">
        <authorList>
            <person name="Sedaghatjoo S."/>
        </authorList>
    </citation>
    <scope>NUCLEOTIDE SEQUENCE</scope>
    <source>
        <strain evidence="7">AZH3</strain>
    </source>
</reference>
<evidence type="ECO:0000256" key="4">
    <source>
        <dbReference type="PROSITE-ProRule" id="PRU00600"/>
    </source>
</evidence>
<dbReference type="EMBL" id="CAJHJG010006901">
    <property type="protein sequence ID" value="CAD6960583.1"/>
    <property type="molecule type" value="Genomic_DNA"/>
</dbReference>
<feature type="compositionally biased region" description="Low complexity" evidence="5">
    <location>
        <begin position="182"/>
        <end position="196"/>
    </location>
</feature>
<dbReference type="Pfam" id="PF08630">
    <property type="entry name" value="Dfp1_Him1_M"/>
    <property type="match status" value="1"/>
</dbReference>
<dbReference type="SUPFAM" id="SSF52113">
    <property type="entry name" value="BRCT domain"/>
    <property type="match status" value="1"/>
</dbReference>
<keyword evidence="3" id="KW-0862">Zinc</keyword>
<evidence type="ECO:0000259" key="6">
    <source>
        <dbReference type="PROSITE" id="PS51265"/>
    </source>
</evidence>
<feature type="region of interest" description="Disordered" evidence="5">
    <location>
        <begin position="530"/>
        <end position="551"/>
    </location>
</feature>
<dbReference type="Gene3D" id="6.10.250.3410">
    <property type="entry name" value="DBF zinc finger"/>
    <property type="match status" value="1"/>
</dbReference>
<dbReference type="SMART" id="SM00586">
    <property type="entry name" value="ZnF_DBF"/>
    <property type="match status" value="1"/>
</dbReference>
<feature type="domain" description="DBF4-type" evidence="6">
    <location>
        <begin position="828"/>
        <end position="875"/>
    </location>
</feature>
<dbReference type="CDD" id="cd00027">
    <property type="entry name" value="BRCT"/>
    <property type="match status" value="1"/>
</dbReference>
<dbReference type="InterPro" id="IPR055116">
    <property type="entry name" value="DBF4_BRCT"/>
</dbReference>
<dbReference type="GO" id="GO:0043539">
    <property type="term" value="F:protein serine/threonine kinase activator activity"/>
    <property type="evidence" value="ECO:0007669"/>
    <property type="project" value="TreeGrafter"/>
</dbReference>
<gene>
    <name evidence="8" type="ORF">A4X03_0g99</name>
    <name evidence="7" type="ORF">JKIAZH3_G3745</name>
</gene>
<feature type="region of interest" description="Disordered" evidence="5">
    <location>
        <begin position="144"/>
        <end position="210"/>
    </location>
</feature>
<accession>A0A177VG50</accession>
<sequence length="875" mass="94408">MERRPLADKGNVPADQPRFIDLDSSPGPSPKRIIHTPGKDHPSTPTASTPRRSRLNPHNHTHAAATSTLTPKKRAVPQDENHARNIVLTPGQLSPSPKRARFGGRTPTTNPYISAALGNTSKNVFLAASTSYAQSISSHEKLARAAQVSKPSPGRRTPTTQLLRPGPGAGPTASTSSHIASRSKSTSKPTSVVTTTRIDKSSRIPEHERQARMMQQQEDATVWRSKFRRAFPTFVFYLDSYDHTTYYQVVAAVESLGARVEPFFSKQVTHLVTTRSVPTLPVAPAEMEMHKKKNILPSRTMPEISTKNPFGGMAALAKADTKPWPGLPQSIEAARRAKMETNASASTSVTDRRHASGSKPLPIHSDRNPFDEPGPLPSPNDIVYKAKGFGMKVWHHAKLTTILNMLLGDQSSTVSQAAKEDLGALLAREKVEGTTERDPNAPRADFYYFPTKVSHYLLVEDATGEHRPIMIQEYEKPKDRQGAEHPPWPKLYGELEGRCPFTYYDLSKHGNRTEKKPTAEKTLRRTMSLNQLGTPGTASHELGGSGMAPHGGGYGDVGRSYFNAGRERGGHDQESGTIAPYQLASGNSVNITSNIASTAQASTTSYGPGSFGAPAGLGHGLGISGAVPFPHGTPALAHLSRRVHTVGSVERPLAGSALARMSPLVAESPAETDSVGMTSAVSMTTELNKRSSTTPEGLAEGDLQPFGSMLRASASMPPPTLGERGIMGPPQLPNEEARRRAMAQRGLTGSATPLLPTPAAGGSVPRTGWPHNPAQTAGAGPDLARRMNAGAGGIRRSVSVNEGLRSRARAEAIAAAAAMRQKEKEKDKEKKPGYCENCRLKFEDIEEHVRSKKHQRFANNPDNFAEIDELILRFQ</sequence>
<feature type="region of interest" description="Disordered" evidence="5">
    <location>
        <begin position="337"/>
        <end position="376"/>
    </location>
</feature>
<comment type="caution">
    <text evidence="8">The sequence shown here is derived from an EMBL/GenBank/DDBJ whole genome shotgun (WGS) entry which is preliminary data.</text>
</comment>
<name>A0A177VG50_9BASI</name>
<evidence type="ECO:0000313" key="8">
    <source>
        <dbReference type="EMBL" id="KAE8265685.1"/>
    </source>
</evidence>
<reference evidence="8" key="1">
    <citation type="submission" date="2016-04" db="EMBL/GenBank/DDBJ databases">
        <authorList>
            <person name="Nguyen H.D."/>
            <person name="Kesanakurti P."/>
            <person name="Cullis J."/>
            <person name="Levesque C.A."/>
            <person name="Hambleton S."/>
        </authorList>
    </citation>
    <scope>NUCLEOTIDE SEQUENCE</scope>
    <source>
        <strain evidence="8">DAOMC 238032</strain>
    </source>
</reference>
<dbReference type="InterPro" id="IPR006572">
    <property type="entry name" value="Znf_DBF"/>
</dbReference>
<dbReference type="Proteomes" id="UP000077671">
    <property type="component" value="Unassembled WGS sequence"/>
</dbReference>
<dbReference type="Gene3D" id="3.40.50.10190">
    <property type="entry name" value="BRCT domain"/>
    <property type="match status" value="1"/>
</dbReference>
<dbReference type="Pfam" id="PF07535">
    <property type="entry name" value="zf-DBF"/>
    <property type="match status" value="1"/>
</dbReference>
<evidence type="ECO:0000313" key="7">
    <source>
        <dbReference type="EMBL" id="CAD6960583.1"/>
    </source>
</evidence>
<evidence type="ECO:0000313" key="9">
    <source>
        <dbReference type="Proteomes" id="UP000077671"/>
    </source>
</evidence>
<reference evidence="8" key="2">
    <citation type="journal article" date="2019" name="IMA Fungus">
        <title>Genome sequencing and comparison of five Tilletia species to identify candidate genes for the detection of regulated species infecting wheat.</title>
        <authorList>
            <person name="Nguyen H.D.T."/>
            <person name="Sultana T."/>
            <person name="Kesanakurti P."/>
            <person name="Hambleton S."/>
        </authorList>
    </citation>
    <scope>NUCLEOTIDE SEQUENCE</scope>
    <source>
        <strain evidence="8">DAOMC 238032</strain>
    </source>
</reference>
<dbReference type="GO" id="GO:0008270">
    <property type="term" value="F:zinc ion binding"/>
    <property type="evidence" value="ECO:0007669"/>
    <property type="project" value="UniProtKB-KW"/>
</dbReference>
<dbReference type="PANTHER" id="PTHR15375:SF26">
    <property type="entry name" value="PROTEIN CHIFFON"/>
    <property type="match status" value="1"/>
</dbReference>
<feature type="compositionally biased region" description="Basic residues" evidence="5">
    <location>
        <begin position="51"/>
        <end position="61"/>
    </location>
</feature>
<evidence type="ECO:0000256" key="3">
    <source>
        <dbReference type="ARBA" id="ARBA00022833"/>
    </source>
</evidence>
<dbReference type="GO" id="GO:0031431">
    <property type="term" value="C:Dbf4-dependent protein kinase complex"/>
    <property type="evidence" value="ECO:0007669"/>
    <property type="project" value="TreeGrafter"/>
</dbReference>
<feature type="region of interest" description="Disordered" evidence="5">
    <location>
        <begin position="1"/>
        <end position="78"/>
    </location>
</feature>
<keyword evidence="10" id="KW-1185">Reference proteome</keyword>
<dbReference type="GO" id="GO:1901987">
    <property type="term" value="P:regulation of cell cycle phase transition"/>
    <property type="evidence" value="ECO:0007669"/>
    <property type="project" value="TreeGrafter"/>
</dbReference>
<dbReference type="AlphaFoldDB" id="A0A177VG50"/>
<dbReference type="PROSITE" id="PS51265">
    <property type="entry name" value="ZF_DBF4"/>
    <property type="match status" value="1"/>
</dbReference>
<proteinExistence type="predicted"/>
<dbReference type="InterPro" id="IPR036420">
    <property type="entry name" value="BRCT_dom_sf"/>
</dbReference>
<feature type="compositionally biased region" description="Basic and acidic residues" evidence="5">
    <location>
        <begin position="197"/>
        <end position="210"/>
    </location>
</feature>
<dbReference type="FunFam" id="6.10.250.3410:FF:000001">
    <property type="entry name" value="Protein DBF4 homolog A"/>
    <property type="match status" value="1"/>
</dbReference>
<dbReference type="Proteomes" id="UP000836402">
    <property type="component" value="Unassembled WGS sequence"/>
</dbReference>
<protein>
    <recommendedName>
        <fullName evidence="6">DBF4-type domain-containing protein</fullName>
    </recommendedName>
</protein>
<dbReference type="Pfam" id="PF22437">
    <property type="entry name" value="DBF4_BRCT"/>
    <property type="match status" value="1"/>
</dbReference>
<organism evidence="8 9">
    <name type="scientific">Tilletia caries</name>
    <name type="common">wheat bunt fungus</name>
    <dbReference type="NCBI Taxonomy" id="13290"/>
    <lineage>
        <taxon>Eukaryota</taxon>
        <taxon>Fungi</taxon>
        <taxon>Dikarya</taxon>
        <taxon>Basidiomycota</taxon>
        <taxon>Ustilaginomycotina</taxon>
        <taxon>Exobasidiomycetes</taxon>
        <taxon>Tilletiales</taxon>
        <taxon>Tilletiaceae</taxon>
        <taxon>Tilletia</taxon>
    </lineage>
</organism>
<keyword evidence="1" id="KW-0479">Metal-binding</keyword>
<dbReference type="InterPro" id="IPR038545">
    <property type="entry name" value="Znf_DBF_sf"/>
</dbReference>
<dbReference type="EMBL" id="LWDD02000005">
    <property type="protein sequence ID" value="KAE8265685.1"/>
    <property type="molecule type" value="Genomic_DNA"/>
</dbReference>
<evidence type="ECO:0000256" key="1">
    <source>
        <dbReference type="ARBA" id="ARBA00022723"/>
    </source>
</evidence>
<evidence type="ECO:0000313" key="10">
    <source>
        <dbReference type="Proteomes" id="UP000836402"/>
    </source>
</evidence>
<keyword evidence="2 4" id="KW-0863">Zinc-finger</keyword>
<evidence type="ECO:0000256" key="5">
    <source>
        <dbReference type="SAM" id="MobiDB-lite"/>
    </source>
</evidence>
<evidence type="ECO:0000256" key="2">
    <source>
        <dbReference type="ARBA" id="ARBA00022771"/>
    </source>
</evidence>
<dbReference type="GO" id="GO:0003676">
    <property type="term" value="F:nucleic acid binding"/>
    <property type="evidence" value="ECO:0007669"/>
    <property type="project" value="InterPro"/>
</dbReference>
<dbReference type="GO" id="GO:0010571">
    <property type="term" value="P:positive regulation of nuclear cell cycle DNA replication"/>
    <property type="evidence" value="ECO:0007669"/>
    <property type="project" value="TreeGrafter"/>
</dbReference>
<dbReference type="InterPro" id="IPR051590">
    <property type="entry name" value="Replication_Regulatory_Kinase"/>
</dbReference>